<accession>A0A0N4U3E7</accession>
<evidence type="ECO:0000313" key="3">
    <source>
        <dbReference type="Proteomes" id="UP000038040"/>
    </source>
</evidence>
<proteinExistence type="predicted"/>
<evidence type="ECO:0000256" key="1">
    <source>
        <dbReference type="SAM" id="Phobius"/>
    </source>
</evidence>
<dbReference type="AlphaFoldDB" id="A0A0N4U3E7"/>
<reference evidence="5" key="1">
    <citation type="submission" date="2017-02" db="UniProtKB">
        <authorList>
            <consortium name="WormBaseParasite"/>
        </authorList>
    </citation>
    <scope>IDENTIFICATION</scope>
</reference>
<gene>
    <name evidence="2" type="ORF">DME_LOCUS5610</name>
</gene>
<dbReference type="WBParaSite" id="DME_0000125001-mRNA-1">
    <property type="protein sequence ID" value="DME_0000125001-mRNA-1"/>
    <property type="gene ID" value="DME_0000125001"/>
</dbReference>
<keyword evidence="1" id="KW-0812">Transmembrane</keyword>
<name>A0A0N4U3E7_DRAME</name>
<keyword evidence="4" id="KW-1185">Reference proteome</keyword>
<evidence type="ECO:0000313" key="4">
    <source>
        <dbReference type="Proteomes" id="UP000274756"/>
    </source>
</evidence>
<feature type="transmembrane region" description="Helical" evidence="1">
    <location>
        <begin position="40"/>
        <end position="58"/>
    </location>
</feature>
<dbReference type="Proteomes" id="UP000038040">
    <property type="component" value="Unplaced"/>
</dbReference>
<evidence type="ECO:0000313" key="2">
    <source>
        <dbReference type="EMBL" id="VDN55637.1"/>
    </source>
</evidence>
<organism evidence="3 5">
    <name type="scientific">Dracunculus medinensis</name>
    <name type="common">Guinea worm</name>
    <dbReference type="NCBI Taxonomy" id="318479"/>
    <lineage>
        <taxon>Eukaryota</taxon>
        <taxon>Metazoa</taxon>
        <taxon>Ecdysozoa</taxon>
        <taxon>Nematoda</taxon>
        <taxon>Chromadorea</taxon>
        <taxon>Rhabditida</taxon>
        <taxon>Spirurina</taxon>
        <taxon>Dracunculoidea</taxon>
        <taxon>Dracunculidae</taxon>
        <taxon>Dracunculus</taxon>
    </lineage>
</organism>
<protein>
    <submittedName>
        <fullName evidence="5">G_PROTEIN_RECEP_F1_2 domain-containing protein</fullName>
    </submittedName>
</protein>
<keyword evidence="1" id="KW-0472">Membrane</keyword>
<reference evidence="2 4" key="2">
    <citation type="submission" date="2018-11" db="EMBL/GenBank/DDBJ databases">
        <authorList>
            <consortium name="Pathogen Informatics"/>
        </authorList>
    </citation>
    <scope>NUCLEOTIDE SEQUENCE [LARGE SCALE GENOMIC DNA]</scope>
</reference>
<dbReference type="EMBL" id="UYYG01001152">
    <property type="protein sequence ID" value="VDN55637.1"/>
    <property type="molecule type" value="Genomic_DNA"/>
</dbReference>
<sequence>MLPKIARKINEKKRLKQFENSNHSLKDRYYCLQNIRYAKILNPIILASSLLTAIWIILGITRFTLLHHNWHLELVARSVQYMIYSIQIDIVSILLLRKCKTCRAIFSKFSCKKAESDKQLQNSNMIVPLERQGDIYFLGYAWS</sequence>
<evidence type="ECO:0000313" key="5">
    <source>
        <dbReference type="WBParaSite" id="DME_0000125001-mRNA-1"/>
    </source>
</evidence>
<keyword evidence="1" id="KW-1133">Transmembrane helix</keyword>
<feature type="transmembrane region" description="Helical" evidence="1">
    <location>
        <begin position="78"/>
        <end position="96"/>
    </location>
</feature>
<dbReference type="Proteomes" id="UP000274756">
    <property type="component" value="Unassembled WGS sequence"/>
</dbReference>